<dbReference type="Proteomes" id="UP000223968">
    <property type="component" value="Unassembled WGS sequence"/>
</dbReference>
<dbReference type="OrthoDB" id="5414271at2759"/>
<proteinExistence type="predicted"/>
<sequence length="426" mass="47058">MGNPTRIAVWLSLTATLVGLGYIIAHSGSIVDQTDQFHALRGIEHLGIWRRRQTHIPWHRLVKPLPHIKLAKLHGGIHPTFQIDNHHAESSKCHSTEGVDGHIGVVSGWADVPLQPLVKHNSTTCTVISRATLMTLLCLTNARPVFRYSSASGHRAAYASYCGQWRIEVDKCLQMLAGVICSQSSDPNAFKCAFPGRKSSGKWVLEHTRKGSGCAHSGRHLYNMVGGDVTEVDFLLMKKFVDTEMEQSEETVILCLPNKENGACDLSLYVPKHELVVLNQALDSLPWTSLSWSVHRGLRDILIALAKERMDRYRTCLADTLRLAVARWPERLDARGWDPRFVRRSMADMAASAVLAGRGNLGDAVRIVTDIAMVLWDGEVSALDETRFWRDDAPISSSESSILNPCCACEVFCTGVECGSGLPDVS</sequence>
<organism evidence="1 2">
    <name type="scientific">Helicocarpus griseus UAMH5409</name>
    <dbReference type="NCBI Taxonomy" id="1447875"/>
    <lineage>
        <taxon>Eukaryota</taxon>
        <taxon>Fungi</taxon>
        <taxon>Dikarya</taxon>
        <taxon>Ascomycota</taxon>
        <taxon>Pezizomycotina</taxon>
        <taxon>Eurotiomycetes</taxon>
        <taxon>Eurotiomycetidae</taxon>
        <taxon>Onygenales</taxon>
        <taxon>Ajellomycetaceae</taxon>
        <taxon>Helicocarpus</taxon>
    </lineage>
</organism>
<evidence type="ECO:0000313" key="1">
    <source>
        <dbReference type="EMBL" id="PGH15414.1"/>
    </source>
</evidence>
<evidence type="ECO:0000313" key="2">
    <source>
        <dbReference type="Proteomes" id="UP000223968"/>
    </source>
</evidence>
<protein>
    <submittedName>
        <fullName evidence="1">Uncharacterized protein</fullName>
    </submittedName>
</protein>
<dbReference type="AlphaFoldDB" id="A0A2B7XUH3"/>
<dbReference type="EMBL" id="PDNB01000025">
    <property type="protein sequence ID" value="PGH15414.1"/>
    <property type="molecule type" value="Genomic_DNA"/>
</dbReference>
<keyword evidence="2" id="KW-1185">Reference proteome</keyword>
<accession>A0A2B7XUH3</accession>
<dbReference type="STRING" id="1447875.A0A2B7XUH3"/>
<name>A0A2B7XUH3_9EURO</name>
<comment type="caution">
    <text evidence="1">The sequence shown here is derived from an EMBL/GenBank/DDBJ whole genome shotgun (WGS) entry which is preliminary data.</text>
</comment>
<gene>
    <name evidence="1" type="ORF">AJ79_02390</name>
</gene>
<reference evidence="1 2" key="1">
    <citation type="submission" date="2017-10" db="EMBL/GenBank/DDBJ databases">
        <title>Comparative genomics in systemic dimorphic fungi from Ajellomycetaceae.</title>
        <authorList>
            <person name="Munoz J.F."/>
            <person name="Mcewen J.G."/>
            <person name="Clay O.K."/>
            <person name="Cuomo C.A."/>
        </authorList>
    </citation>
    <scope>NUCLEOTIDE SEQUENCE [LARGE SCALE GENOMIC DNA]</scope>
    <source>
        <strain evidence="1 2">UAMH5409</strain>
    </source>
</reference>